<sequence length="110" mass="13126">MWFFRRKRVKNLSVDPFYRQGNNLVVYFKCSRCGEYFRSHLRMGYDFINDYDNPSTPYRIDKIYVGSKCPNKLHLTAAFSSSYKVRTFSLEGGEFVSKEEYEQNTKEAEK</sequence>
<dbReference type="AlphaFoldDB" id="A0A0X1KT95"/>
<proteinExistence type="predicted"/>
<accession>A0A0X1KT95</accession>
<dbReference type="Proteomes" id="UP000077469">
    <property type="component" value="Chromosome"/>
</dbReference>
<dbReference type="EMBL" id="CP007141">
    <property type="protein sequence ID" value="AJC74519.1"/>
    <property type="molecule type" value="Genomic_DNA"/>
</dbReference>
<reference evidence="1 2" key="1">
    <citation type="submission" date="2014-01" db="EMBL/GenBank/DDBJ databases">
        <title>Genome sequencing of Thermotog hypogea.</title>
        <authorList>
            <person name="Zhang X."/>
            <person name="Alvare G."/>
            <person name="Fristensky B."/>
            <person name="Chen L."/>
            <person name="Suen T."/>
            <person name="Chen Q."/>
            <person name="Ma K."/>
        </authorList>
    </citation>
    <scope>NUCLEOTIDE SEQUENCE [LARGE SCALE GENOMIC DNA]</scope>
    <source>
        <strain evidence="1 2">DSM 11164</strain>
    </source>
</reference>
<keyword evidence="2" id="KW-1185">Reference proteome</keyword>
<protein>
    <submittedName>
        <fullName evidence="1">Uncharacterized protein</fullName>
    </submittedName>
</protein>
<dbReference type="PaxDb" id="1123384-AJ81_10400"/>
<evidence type="ECO:0000313" key="1">
    <source>
        <dbReference type="EMBL" id="AJC74519.1"/>
    </source>
</evidence>
<dbReference type="PATRIC" id="fig|1123384.7.peg.2087"/>
<dbReference type="OrthoDB" id="37519at2"/>
<dbReference type="RefSeq" id="WP_031502732.1">
    <property type="nucleotide sequence ID" value="NC_022795.1"/>
</dbReference>
<dbReference type="KEGG" id="phy:AJ81_10400"/>
<gene>
    <name evidence="1" type="ORF">AJ81_10400</name>
</gene>
<evidence type="ECO:0000313" key="2">
    <source>
        <dbReference type="Proteomes" id="UP000077469"/>
    </source>
</evidence>
<name>A0A0X1KT95_9THEM</name>
<organism evidence="1 2">
    <name type="scientific">Pseudothermotoga hypogea DSM 11164 = NBRC 106472</name>
    <dbReference type="NCBI Taxonomy" id="1123384"/>
    <lineage>
        <taxon>Bacteria</taxon>
        <taxon>Thermotogati</taxon>
        <taxon>Thermotogota</taxon>
        <taxon>Thermotogae</taxon>
        <taxon>Thermotogales</taxon>
        <taxon>Thermotogaceae</taxon>
        <taxon>Pseudothermotoga</taxon>
    </lineage>
</organism>
<dbReference type="STRING" id="1123384.AJ81_10400"/>